<name>A0AAV2NF96_9HYME</name>
<dbReference type="AlphaFoldDB" id="A0AAV2NF96"/>
<protein>
    <submittedName>
        <fullName evidence="1">Uncharacterized protein</fullName>
    </submittedName>
</protein>
<keyword evidence="2" id="KW-1185">Reference proteome</keyword>
<evidence type="ECO:0000313" key="2">
    <source>
        <dbReference type="Proteomes" id="UP001497644"/>
    </source>
</evidence>
<reference evidence="1" key="1">
    <citation type="submission" date="2024-04" db="EMBL/GenBank/DDBJ databases">
        <authorList>
            <consortium name="Molecular Ecology Group"/>
        </authorList>
    </citation>
    <scope>NUCLEOTIDE SEQUENCE</scope>
</reference>
<dbReference type="Proteomes" id="UP001497644">
    <property type="component" value="Chromosome 14"/>
</dbReference>
<dbReference type="EMBL" id="OZ034837">
    <property type="protein sequence ID" value="CAL1678744.1"/>
    <property type="molecule type" value="Genomic_DNA"/>
</dbReference>
<accession>A0AAV2NF96</accession>
<sequence>MRNEKPLSPCQHVLLPASSRRNAAATTVDGEPTCVLSGRASSTSRDVSAAALGCRRSRGNETGKATHDDGYTVKTIAFAGMQAPFRKLFT</sequence>
<proteinExistence type="predicted"/>
<gene>
    <name evidence="1" type="ORF">LPLAT_LOCUS4526</name>
</gene>
<evidence type="ECO:0000313" key="1">
    <source>
        <dbReference type="EMBL" id="CAL1678744.1"/>
    </source>
</evidence>
<organism evidence="1 2">
    <name type="scientific">Lasius platythorax</name>
    <dbReference type="NCBI Taxonomy" id="488582"/>
    <lineage>
        <taxon>Eukaryota</taxon>
        <taxon>Metazoa</taxon>
        <taxon>Ecdysozoa</taxon>
        <taxon>Arthropoda</taxon>
        <taxon>Hexapoda</taxon>
        <taxon>Insecta</taxon>
        <taxon>Pterygota</taxon>
        <taxon>Neoptera</taxon>
        <taxon>Endopterygota</taxon>
        <taxon>Hymenoptera</taxon>
        <taxon>Apocrita</taxon>
        <taxon>Aculeata</taxon>
        <taxon>Formicoidea</taxon>
        <taxon>Formicidae</taxon>
        <taxon>Formicinae</taxon>
        <taxon>Lasius</taxon>
        <taxon>Lasius</taxon>
    </lineage>
</organism>